<dbReference type="Gene3D" id="1.20.1070.10">
    <property type="entry name" value="Rhodopsin 7-helix transmembrane proteins"/>
    <property type="match status" value="1"/>
</dbReference>
<dbReference type="OrthoDB" id="8876749at2759"/>
<dbReference type="GO" id="GO:0004930">
    <property type="term" value="F:G protein-coupled receptor activity"/>
    <property type="evidence" value="ECO:0007669"/>
    <property type="project" value="UniProtKB-KW"/>
</dbReference>
<evidence type="ECO:0000256" key="11">
    <source>
        <dbReference type="RuleBase" id="RU004423"/>
    </source>
</evidence>
<keyword evidence="9 12" id="KW-0675">Receptor</keyword>
<dbReference type="SUPFAM" id="SSF81321">
    <property type="entry name" value="Family A G protein-coupled receptor-like"/>
    <property type="match status" value="1"/>
</dbReference>
<keyword evidence="10 12" id="KW-0807">Transducer</keyword>
<dbReference type="STRING" id="9009.A0A226M8U4"/>
<name>A0A226M8U4_CALSU</name>
<dbReference type="PANTHER" id="PTHR11394:SF47">
    <property type="entry name" value="TASTE RECEPTOR TYPE 2 MEMBER 40"/>
    <property type="match status" value="1"/>
</dbReference>
<evidence type="ECO:0000256" key="5">
    <source>
        <dbReference type="ARBA" id="ARBA00022692"/>
    </source>
</evidence>
<gene>
    <name evidence="14" type="ORF">ASZ78_011235</name>
</gene>
<evidence type="ECO:0000256" key="6">
    <source>
        <dbReference type="ARBA" id="ARBA00022989"/>
    </source>
</evidence>
<keyword evidence="7 12" id="KW-0297">G-protein coupled receptor</keyword>
<dbReference type="AlphaFoldDB" id="A0A226M8U4"/>
<dbReference type="InterPro" id="IPR007960">
    <property type="entry name" value="TAS2R"/>
</dbReference>
<dbReference type="PANTHER" id="PTHR11394">
    <property type="entry name" value="TASTE RECEPTOR TYPE 2"/>
    <property type="match status" value="1"/>
</dbReference>
<evidence type="ECO:0000313" key="15">
    <source>
        <dbReference type="Proteomes" id="UP000198323"/>
    </source>
</evidence>
<feature type="transmembrane region" description="Helical" evidence="13">
    <location>
        <begin position="55"/>
        <end position="75"/>
    </location>
</feature>
<keyword evidence="5 12" id="KW-0812">Transmembrane</keyword>
<evidence type="ECO:0000256" key="9">
    <source>
        <dbReference type="ARBA" id="ARBA00023170"/>
    </source>
</evidence>
<sequence>MGEQHGQNRTSPNSAFSAVFTLQALAGMCINTFIVATSCTAWLRKKSLSSSEKILLLLGCFRFLYLCNTWIYIIISVLFPERRFGTAIIFTFAIFPTFLYFSDLWTSACFYAFYCLKIANFRHHLFIYLKARVDRIVPWMLLSSMIMSLVNCSPFFKIIDVVNNASINSTSLETVRRVNEELRKYFITVFFVSTSGFSMAFLIVTTSAFLLLFSLCRHKNKMQTSSASSLSINAHIKAMKSLLSFFFSYTVNYTILILSQYYSSDKNLSLALSAFQYSFPVIHSLILICSSPRLARIALRILPCATCKGCPGRR</sequence>
<dbReference type="EMBL" id="MCFN01010470">
    <property type="protein sequence ID" value="OXB51682.1"/>
    <property type="molecule type" value="Genomic_DNA"/>
</dbReference>
<keyword evidence="4 12" id="KW-0716">Sensory transduction</keyword>
<evidence type="ECO:0000256" key="12">
    <source>
        <dbReference type="RuleBase" id="RU004424"/>
    </source>
</evidence>
<keyword evidence="8 12" id="KW-0472">Membrane</keyword>
<feature type="transmembrane region" description="Helical" evidence="13">
    <location>
        <begin position="87"/>
        <end position="116"/>
    </location>
</feature>
<protein>
    <recommendedName>
        <fullName evidence="12">Taste receptor type 2</fullName>
    </recommendedName>
</protein>
<evidence type="ECO:0000313" key="14">
    <source>
        <dbReference type="EMBL" id="OXB51682.1"/>
    </source>
</evidence>
<keyword evidence="3 12" id="KW-0919">Taste</keyword>
<evidence type="ECO:0000256" key="1">
    <source>
        <dbReference type="ARBA" id="ARBA00004141"/>
    </source>
</evidence>
<evidence type="ECO:0000256" key="3">
    <source>
        <dbReference type="ARBA" id="ARBA00022480"/>
    </source>
</evidence>
<evidence type="ECO:0000256" key="13">
    <source>
        <dbReference type="SAM" id="Phobius"/>
    </source>
</evidence>
<proteinExistence type="inferred from homology"/>
<comment type="caution">
    <text evidence="14">The sequence shown here is derived from an EMBL/GenBank/DDBJ whole genome shotgun (WGS) entry which is preliminary data.</text>
</comment>
<dbReference type="FunFam" id="1.20.1070.10:FF:000055">
    <property type="entry name" value="Taste receptor type 2"/>
    <property type="match status" value="1"/>
</dbReference>
<feature type="transmembrane region" description="Helical" evidence="13">
    <location>
        <begin position="242"/>
        <end position="262"/>
    </location>
</feature>
<comment type="subcellular location">
    <subcellularLocation>
        <location evidence="1 12">Membrane</location>
        <topology evidence="1 12">Multi-pass membrane protein</topology>
    </subcellularLocation>
</comment>
<feature type="transmembrane region" description="Helical" evidence="13">
    <location>
        <begin position="268"/>
        <end position="290"/>
    </location>
</feature>
<keyword evidence="15" id="KW-1185">Reference proteome</keyword>
<accession>A0A226M8U4</accession>
<evidence type="ECO:0000256" key="10">
    <source>
        <dbReference type="ARBA" id="ARBA00023224"/>
    </source>
</evidence>
<evidence type="ECO:0000256" key="2">
    <source>
        <dbReference type="ARBA" id="ARBA00007376"/>
    </source>
</evidence>
<feature type="transmembrane region" description="Helical" evidence="13">
    <location>
        <begin position="185"/>
        <end position="213"/>
    </location>
</feature>
<dbReference type="Pfam" id="PF05296">
    <property type="entry name" value="TAS2R"/>
    <property type="match status" value="1"/>
</dbReference>
<dbReference type="GO" id="GO:0016020">
    <property type="term" value="C:membrane"/>
    <property type="evidence" value="ECO:0007669"/>
    <property type="project" value="UniProtKB-SubCell"/>
</dbReference>
<comment type="similarity">
    <text evidence="2 11">Belongs to the G-protein coupled receptor T2R family.</text>
</comment>
<keyword evidence="6 13" id="KW-1133">Transmembrane helix</keyword>
<dbReference type="GO" id="GO:0033038">
    <property type="term" value="F:bitter taste receptor activity"/>
    <property type="evidence" value="ECO:0007669"/>
    <property type="project" value="InterPro"/>
</dbReference>
<organism evidence="14 15">
    <name type="scientific">Callipepla squamata</name>
    <name type="common">Scaled quail</name>
    <dbReference type="NCBI Taxonomy" id="9009"/>
    <lineage>
        <taxon>Eukaryota</taxon>
        <taxon>Metazoa</taxon>
        <taxon>Chordata</taxon>
        <taxon>Craniata</taxon>
        <taxon>Vertebrata</taxon>
        <taxon>Euteleostomi</taxon>
        <taxon>Archelosauria</taxon>
        <taxon>Archosauria</taxon>
        <taxon>Dinosauria</taxon>
        <taxon>Saurischia</taxon>
        <taxon>Theropoda</taxon>
        <taxon>Coelurosauria</taxon>
        <taxon>Aves</taxon>
        <taxon>Neognathae</taxon>
        <taxon>Galloanserae</taxon>
        <taxon>Galliformes</taxon>
        <taxon>Odontophoridae</taxon>
        <taxon>Callipepla</taxon>
    </lineage>
</organism>
<evidence type="ECO:0000256" key="7">
    <source>
        <dbReference type="ARBA" id="ARBA00023040"/>
    </source>
</evidence>
<dbReference type="Proteomes" id="UP000198323">
    <property type="component" value="Unassembled WGS sequence"/>
</dbReference>
<evidence type="ECO:0000256" key="8">
    <source>
        <dbReference type="ARBA" id="ARBA00023136"/>
    </source>
</evidence>
<feature type="transmembrane region" description="Helical" evidence="13">
    <location>
        <begin position="20"/>
        <end position="43"/>
    </location>
</feature>
<reference evidence="14 15" key="1">
    <citation type="submission" date="2016-07" db="EMBL/GenBank/DDBJ databases">
        <title>Disparate Historic Effective Population Sizes Predicted by Modern Levels of Genome Diversity for the Scaled Quail (Callipepla squamata) and the Northern Bobwhite (Colinus virginianus): Inferences from First and Second Generation Draft Genome Assemblies for Sympatric New World Quail.</title>
        <authorList>
            <person name="Oldeschulte D.L."/>
            <person name="Halley Y.A."/>
            <person name="Bhattarai E.K."/>
            <person name="Brashear W.A."/>
            <person name="Hill J."/>
            <person name="Metz R.P."/>
            <person name="Johnson C.D."/>
            <person name="Rollins D."/>
            <person name="Peterson M.J."/>
            <person name="Bickhart D.M."/>
            <person name="Decker J.E."/>
            <person name="Seabury C.M."/>
        </authorList>
    </citation>
    <scope>NUCLEOTIDE SEQUENCE [LARGE SCALE GENOMIC DNA]</scope>
    <source>
        <strain evidence="14 15">Texas</strain>
        <tissue evidence="14">Leg muscle</tissue>
    </source>
</reference>
<evidence type="ECO:0000256" key="4">
    <source>
        <dbReference type="ARBA" id="ARBA00022606"/>
    </source>
</evidence>
<feature type="transmembrane region" description="Helical" evidence="13">
    <location>
        <begin position="136"/>
        <end position="156"/>
    </location>
</feature>